<dbReference type="Pfam" id="PF10825">
    <property type="entry name" value="DUF2752"/>
    <property type="match status" value="1"/>
</dbReference>
<dbReference type="EMBL" id="JAAXOX010000014">
    <property type="protein sequence ID" value="NKY24375.1"/>
    <property type="molecule type" value="Genomic_DNA"/>
</dbReference>
<feature type="transmembrane region" description="Helical" evidence="2">
    <location>
        <begin position="140"/>
        <end position="159"/>
    </location>
</feature>
<gene>
    <name evidence="3" type="ORF">HGA03_17065</name>
</gene>
<accession>A0A7X6KY73</accession>
<name>A0A7X6KY73_9CELL</name>
<evidence type="ECO:0000313" key="3">
    <source>
        <dbReference type="EMBL" id="NKY24375.1"/>
    </source>
</evidence>
<proteinExistence type="predicted"/>
<keyword evidence="2" id="KW-0812">Transmembrane</keyword>
<evidence type="ECO:0000313" key="4">
    <source>
        <dbReference type="Proteomes" id="UP000581206"/>
    </source>
</evidence>
<keyword evidence="2" id="KW-0472">Membrane</keyword>
<sequence>MRRRDRRPPRQPPGPTHVATPPASRSWITVSLDERDRWPALAPVAALGLVAAGLMAWLGLPPVDLHGPLHRWFSVMDPLCGGTRSVRLAAMGDLAAAWKYNPLGPILMTGAALAVLRWCAGTATSRWLGLDLADRRPARAAAGLITTLLLALLAVRQQLNVELLR</sequence>
<organism evidence="3 4">
    <name type="scientific">Cellulomonas denverensis</name>
    <dbReference type="NCBI Taxonomy" id="264297"/>
    <lineage>
        <taxon>Bacteria</taxon>
        <taxon>Bacillati</taxon>
        <taxon>Actinomycetota</taxon>
        <taxon>Actinomycetes</taxon>
        <taxon>Micrococcales</taxon>
        <taxon>Cellulomonadaceae</taxon>
        <taxon>Cellulomonas</taxon>
    </lineage>
</organism>
<evidence type="ECO:0000256" key="1">
    <source>
        <dbReference type="SAM" id="MobiDB-lite"/>
    </source>
</evidence>
<dbReference type="AlphaFoldDB" id="A0A7X6KY73"/>
<protein>
    <submittedName>
        <fullName evidence="3">DUF2752 domain-containing protein</fullName>
    </submittedName>
</protein>
<evidence type="ECO:0000256" key="2">
    <source>
        <dbReference type="SAM" id="Phobius"/>
    </source>
</evidence>
<keyword evidence="4" id="KW-1185">Reference proteome</keyword>
<feature type="region of interest" description="Disordered" evidence="1">
    <location>
        <begin position="1"/>
        <end position="23"/>
    </location>
</feature>
<comment type="caution">
    <text evidence="3">The sequence shown here is derived from an EMBL/GenBank/DDBJ whole genome shotgun (WGS) entry which is preliminary data.</text>
</comment>
<keyword evidence="2" id="KW-1133">Transmembrane helix</keyword>
<reference evidence="3 4" key="1">
    <citation type="submission" date="2020-04" db="EMBL/GenBank/DDBJ databases">
        <title>MicrobeNet Type strains.</title>
        <authorList>
            <person name="Nicholson A.C."/>
        </authorList>
    </citation>
    <scope>NUCLEOTIDE SEQUENCE [LARGE SCALE GENOMIC DNA]</scope>
    <source>
        <strain evidence="3 4">ATCC BAA-788</strain>
    </source>
</reference>
<dbReference type="Proteomes" id="UP000581206">
    <property type="component" value="Unassembled WGS sequence"/>
</dbReference>
<dbReference type="RefSeq" id="WP_168631494.1">
    <property type="nucleotide sequence ID" value="NZ_BONL01000019.1"/>
</dbReference>
<dbReference type="InterPro" id="IPR021215">
    <property type="entry name" value="DUF2752"/>
</dbReference>
<feature type="transmembrane region" description="Helical" evidence="2">
    <location>
        <begin position="40"/>
        <end position="60"/>
    </location>
</feature>